<evidence type="ECO:0000313" key="4">
    <source>
        <dbReference type="Proteomes" id="UP000814176"/>
    </source>
</evidence>
<keyword evidence="4" id="KW-1185">Reference proteome</keyword>
<protein>
    <submittedName>
        <fullName evidence="3">Uncharacterized protein</fullName>
    </submittedName>
</protein>
<evidence type="ECO:0000256" key="1">
    <source>
        <dbReference type="SAM" id="Coils"/>
    </source>
</evidence>
<sequence>MPTKAQLEAELTRIKESAAEAESRATNKQALRVAAEELAAAKVNELNAAQEEAATAAQLAAVASTAATNQAPVAPQPPANNALIPKPCGMLGTGKGYTVQRAMGLADDDTKYLLCIRVVHEVTMALKINWQKDYAHQDPLVLCRLFRAAQEAEPYLARFQASWATADLLKQFLWNHRKNTVKKGYIPRRAERLQGGGSTGNGSAAPAVQANGGPDMEWRDMD</sequence>
<dbReference type="RefSeq" id="XP_047775908.1">
    <property type="nucleotide sequence ID" value="XM_047921724.1"/>
</dbReference>
<name>A0ABQ8K7A2_9APHY</name>
<proteinExistence type="predicted"/>
<reference evidence="3 4" key="1">
    <citation type="journal article" date="2021" name="Environ. Microbiol.">
        <title>Gene family expansions and transcriptome signatures uncover fungal adaptations to wood decay.</title>
        <authorList>
            <person name="Hage H."/>
            <person name="Miyauchi S."/>
            <person name="Viragh M."/>
            <person name="Drula E."/>
            <person name="Min B."/>
            <person name="Chaduli D."/>
            <person name="Navarro D."/>
            <person name="Favel A."/>
            <person name="Norest M."/>
            <person name="Lesage-Meessen L."/>
            <person name="Balint B."/>
            <person name="Merenyi Z."/>
            <person name="de Eugenio L."/>
            <person name="Morin E."/>
            <person name="Martinez A.T."/>
            <person name="Baldrian P."/>
            <person name="Stursova M."/>
            <person name="Martinez M.J."/>
            <person name="Novotny C."/>
            <person name="Magnuson J.K."/>
            <person name="Spatafora J.W."/>
            <person name="Maurice S."/>
            <person name="Pangilinan J."/>
            <person name="Andreopoulos W."/>
            <person name="LaButti K."/>
            <person name="Hundley H."/>
            <person name="Na H."/>
            <person name="Kuo A."/>
            <person name="Barry K."/>
            <person name="Lipzen A."/>
            <person name="Henrissat B."/>
            <person name="Riley R."/>
            <person name="Ahrendt S."/>
            <person name="Nagy L.G."/>
            <person name="Grigoriev I.V."/>
            <person name="Martin F."/>
            <person name="Rosso M.N."/>
        </authorList>
    </citation>
    <scope>NUCLEOTIDE SEQUENCE [LARGE SCALE GENOMIC DNA]</scope>
    <source>
        <strain evidence="3 4">CIRM-BRFM 1785</strain>
    </source>
</reference>
<dbReference type="EMBL" id="JADCUA010000019">
    <property type="protein sequence ID" value="KAH9833142.1"/>
    <property type="molecule type" value="Genomic_DNA"/>
</dbReference>
<keyword evidence="1" id="KW-0175">Coiled coil</keyword>
<accession>A0ABQ8K7A2</accession>
<gene>
    <name evidence="3" type="ORF">C8Q71DRAFT_725821</name>
</gene>
<dbReference type="GeneID" id="72002456"/>
<dbReference type="Proteomes" id="UP000814176">
    <property type="component" value="Unassembled WGS sequence"/>
</dbReference>
<feature type="region of interest" description="Disordered" evidence="2">
    <location>
        <begin position="185"/>
        <end position="222"/>
    </location>
</feature>
<feature type="coiled-coil region" evidence="1">
    <location>
        <begin position="4"/>
        <end position="52"/>
    </location>
</feature>
<comment type="caution">
    <text evidence="3">The sequence shown here is derived from an EMBL/GenBank/DDBJ whole genome shotgun (WGS) entry which is preliminary data.</text>
</comment>
<organism evidence="3 4">
    <name type="scientific">Rhodofomes roseus</name>
    <dbReference type="NCBI Taxonomy" id="34475"/>
    <lineage>
        <taxon>Eukaryota</taxon>
        <taxon>Fungi</taxon>
        <taxon>Dikarya</taxon>
        <taxon>Basidiomycota</taxon>
        <taxon>Agaricomycotina</taxon>
        <taxon>Agaricomycetes</taxon>
        <taxon>Polyporales</taxon>
        <taxon>Rhodofomes</taxon>
    </lineage>
</organism>
<evidence type="ECO:0000256" key="2">
    <source>
        <dbReference type="SAM" id="MobiDB-lite"/>
    </source>
</evidence>
<evidence type="ECO:0000313" key="3">
    <source>
        <dbReference type="EMBL" id="KAH9833142.1"/>
    </source>
</evidence>